<reference evidence="2 3" key="2">
    <citation type="journal article" date="2016" name="Environ. Microbiol.">
        <title>The revisited genome of Pseudomonas putida KT2440 enlightens its value as a robust metabolic chassis.</title>
        <authorList>
            <person name="Belda E."/>
            <person name="van Heck R.G."/>
            <person name="Lopez-Sanchez M.J."/>
            <person name="Cruveiller S."/>
            <person name="Barbe V."/>
            <person name="Fraser C."/>
            <person name="Klenk H.P."/>
            <person name="Petersen J."/>
            <person name="Morgat A."/>
            <person name="Nikel P.I."/>
            <person name="Vallenet D."/>
            <person name="Rouy Z."/>
            <person name="Sekowska A."/>
            <person name="Martins Dos Santos V.A."/>
            <person name="de Lorenzo V."/>
            <person name="Danchin A."/>
            <person name="Medigue C."/>
        </authorList>
    </citation>
    <scope>NUCLEOTIDE SEQUENCE [LARGE SCALE GENOMIC DNA]</scope>
    <source>
        <strain evidence="3">ATCC 47054 / DSM 6125 / CFBP 8728 / NCIMB 11950 / KT2440</strain>
    </source>
</reference>
<evidence type="ECO:0000313" key="3">
    <source>
        <dbReference type="Proteomes" id="UP000000556"/>
    </source>
</evidence>
<dbReference type="Proteomes" id="UP000000556">
    <property type="component" value="Chromosome"/>
</dbReference>
<feature type="compositionally biased region" description="Low complexity" evidence="1">
    <location>
        <begin position="1"/>
        <end position="31"/>
    </location>
</feature>
<feature type="compositionally biased region" description="Polar residues" evidence="1">
    <location>
        <begin position="57"/>
        <end position="72"/>
    </location>
</feature>
<reference evidence="2 3" key="1">
    <citation type="journal article" date="2002" name="Environ. Microbiol.">
        <title>Complete genome sequence and comparative analysis of the metabolically versatile Pseudomonas putida KT2440.</title>
        <authorList>
            <person name="Nelson K.E."/>
            <person name="Weinel C."/>
            <person name="Paulsen I.T."/>
            <person name="Dodson R.J."/>
            <person name="Hilbert H."/>
            <person name="Martins dos Santos V.A."/>
            <person name="Fouts D.E."/>
            <person name="Gill S.R."/>
            <person name="Pop M."/>
            <person name="Holmes M."/>
            <person name="Brinkac L."/>
            <person name="Beanan M."/>
            <person name="DeBoy R.T."/>
            <person name="Daugherty S."/>
            <person name="Kolonay J."/>
            <person name="Madupu R."/>
            <person name="Nelson W."/>
            <person name="White O."/>
            <person name="Peterson J."/>
            <person name="Khouri H."/>
            <person name="Hance I."/>
            <person name="Chris Lee P."/>
            <person name="Holtzapple E."/>
            <person name="Scanlan D."/>
            <person name="Tran K."/>
            <person name="Moazzez A."/>
            <person name="Utterback T."/>
            <person name="Rizzo M."/>
            <person name="Lee K."/>
            <person name="Kosack D."/>
            <person name="Moestl D."/>
            <person name="Wedler H."/>
            <person name="Lauber J."/>
            <person name="Stjepandic D."/>
            <person name="Hoheisel J."/>
            <person name="Straetz M."/>
            <person name="Heim S."/>
            <person name="Kiewitz C."/>
            <person name="Eisen J.A."/>
            <person name="Timmis K.N."/>
            <person name="Dusterhoft A."/>
            <person name="Tummler B."/>
            <person name="Fraser C.M."/>
        </authorList>
    </citation>
    <scope>NUCLEOTIDE SEQUENCE [LARGE SCALE GENOMIC DNA]</scope>
    <source>
        <strain evidence="3">ATCC 47054 / DSM 6125 / CFBP 8728 / NCIMB 11950 / KT2440</strain>
    </source>
</reference>
<dbReference type="BioCyc" id="PPUT160488:G1G01-2433-MONOMER"/>
<accession>A0A140FW67</accession>
<proteinExistence type="predicted"/>
<dbReference type="STRING" id="160488.PP_5512"/>
<feature type="compositionally biased region" description="Polar residues" evidence="1">
    <location>
        <begin position="32"/>
        <end position="46"/>
    </location>
</feature>
<evidence type="ECO:0000256" key="1">
    <source>
        <dbReference type="SAM" id="MobiDB-lite"/>
    </source>
</evidence>
<feature type="region of interest" description="Disordered" evidence="1">
    <location>
        <begin position="1"/>
        <end position="72"/>
    </location>
</feature>
<name>A0A140FW67_PSEPK</name>
<protein>
    <submittedName>
        <fullName evidence="2">Uncharacterized protein</fullName>
    </submittedName>
</protein>
<keyword evidence="3" id="KW-1185">Reference proteome</keyword>
<dbReference type="AlphaFoldDB" id="A0A140FW67"/>
<dbReference type="KEGG" id="ppu:PP_5512"/>
<sequence length="72" mass="7204">MCSHSSTPKTTVAAPTPAPATPTVQSAPATSNTAESTYTQQAQSAANGRKSLRIDLTQASTGSSSSGLNIPL</sequence>
<dbReference type="EMBL" id="AE015451">
    <property type="protein sequence ID" value="AMM02850.1"/>
    <property type="molecule type" value="Genomic_DNA"/>
</dbReference>
<gene>
    <name evidence="2" type="ordered locus">PP_5512</name>
</gene>
<organism evidence="2 3">
    <name type="scientific">Pseudomonas putida (strain ATCC 47054 / DSM 6125 / CFBP 8728 / NCIMB 11950 / KT2440)</name>
    <dbReference type="NCBI Taxonomy" id="160488"/>
    <lineage>
        <taxon>Bacteria</taxon>
        <taxon>Pseudomonadati</taxon>
        <taxon>Pseudomonadota</taxon>
        <taxon>Gammaproteobacteria</taxon>
        <taxon>Pseudomonadales</taxon>
        <taxon>Pseudomonadaceae</taxon>
        <taxon>Pseudomonas</taxon>
    </lineage>
</organism>
<evidence type="ECO:0000313" key="2">
    <source>
        <dbReference type="EMBL" id="AMM02850.1"/>
    </source>
</evidence>